<dbReference type="InterPro" id="IPR025300">
    <property type="entry name" value="BetaGal_jelly_roll_dom"/>
</dbReference>
<gene>
    <name evidence="11" type="ORF">QBC35DRAFT_373552</name>
</gene>
<reference evidence="11" key="1">
    <citation type="journal article" date="2023" name="Mol. Phylogenet. Evol.">
        <title>Genome-scale phylogeny and comparative genomics of the fungal order Sordariales.</title>
        <authorList>
            <person name="Hensen N."/>
            <person name="Bonometti L."/>
            <person name="Westerberg I."/>
            <person name="Brannstrom I.O."/>
            <person name="Guillou S."/>
            <person name="Cros-Aarteil S."/>
            <person name="Calhoun S."/>
            <person name="Haridas S."/>
            <person name="Kuo A."/>
            <person name="Mondo S."/>
            <person name="Pangilinan J."/>
            <person name="Riley R."/>
            <person name="LaButti K."/>
            <person name="Andreopoulos B."/>
            <person name="Lipzen A."/>
            <person name="Chen C."/>
            <person name="Yan M."/>
            <person name="Daum C."/>
            <person name="Ng V."/>
            <person name="Clum A."/>
            <person name="Steindorff A."/>
            <person name="Ohm R.A."/>
            <person name="Martin F."/>
            <person name="Silar P."/>
            <person name="Natvig D.O."/>
            <person name="Lalanne C."/>
            <person name="Gautier V."/>
            <person name="Ament-Velasquez S.L."/>
            <person name="Kruys A."/>
            <person name="Hutchinson M.I."/>
            <person name="Powell A.J."/>
            <person name="Barry K."/>
            <person name="Miller A.N."/>
            <person name="Grigoriev I.V."/>
            <person name="Debuchy R."/>
            <person name="Gladieux P."/>
            <person name="Hiltunen Thoren M."/>
            <person name="Johannesson H."/>
        </authorList>
    </citation>
    <scope>NUCLEOTIDE SEQUENCE</scope>
    <source>
        <strain evidence="11">PSN309</strain>
    </source>
</reference>
<dbReference type="InterPro" id="IPR008979">
    <property type="entry name" value="Galactose-bd-like_sf"/>
</dbReference>
<dbReference type="GO" id="GO:0005975">
    <property type="term" value="P:carbohydrate metabolic process"/>
    <property type="evidence" value="ECO:0007669"/>
    <property type="project" value="InterPro"/>
</dbReference>
<dbReference type="FunFam" id="2.60.120.260:FF:000065">
    <property type="entry name" value="Beta-galactosidase A"/>
    <property type="match status" value="1"/>
</dbReference>
<dbReference type="SMART" id="SM01029">
    <property type="entry name" value="BetaGal_dom2"/>
    <property type="match status" value="1"/>
</dbReference>
<accession>A0AAN7AMF2</accession>
<evidence type="ECO:0000313" key="11">
    <source>
        <dbReference type="EMBL" id="KAK4192488.1"/>
    </source>
</evidence>
<dbReference type="Pfam" id="PF13363">
    <property type="entry name" value="BetaGal_dom3"/>
    <property type="match status" value="1"/>
</dbReference>
<keyword evidence="12" id="KW-1185">Reference proteome</keyword>
<feature type="signal peptide" evidence="9">
    <location>
        <begin position="1"/>
        <end position="22"/>
    </location>
</feature>
<feature type="domain" description="Beta-galactosidase" evidence="10">
    <location>
        <begin position="412"/>
        <end position="602"/>
    </location>
</feature>
<dbReference type="FunFam" id="3.20.20.80:FF:000040">
    <property type="entry name" value="Beta-galactosidase A"/>
    <property type="match status" value="1"/>
</dbReference>
<dbReference type="InterPro" id="IPR025972">
    <property type="entry name" value="BetaGal_dom3"/>
</dbReference>
<dbReference type="InterPro" id="IPR036833">
    <property type="entry name" value="BetaGal_dom3_sf"/>
</dbReference>
<keyword evidence="7" id="KW-0326">Glycosidase</keyword>
<evidence type="ECO:0000256" key="9">
    <source>
        <dbReference type="SAM" id="SignalP"/>
    </source>
</evidence>
<dbReference type="EMBL" id="MU864354">
    <property type="protein sequence ID" value="KAK4192488.1"/>
    <property type="molecule type" value="Genomic_DNA"/>
</dbReference>
<dbReference type="PANTHER" id="PTHR23421">
    <property type="entry name" value="BETA-GALACTOSIDASE RELATED"/>
    <property type="match status" value="1"/>
</dbReference>
<evidence type="ECO:0000256" key="8">
    <source>
        <dbReference type="RuleBase" id="RU003679"/>
    </source>
</evidence>
<evidence type="ECO:0000256" key="2">
    <source>
        <dbReference type="ARBA" id="ARBA00009809"/>
    </source>
</evidence>
<feature type="chain" id="PRO_5042863425" description="beta-galactosidase" evidence="9">
    <location>
        <begin position="23"/>
        <end position="1045"/>
    </location>
</feature>
<evidence type="ECO:0000313" key="12">
    <source>
        <dbReference type="Proteomes" id="UP001302126"/>
    </source>
</evidence>
<dbReference type="SUPFAM" id="SSF117100">
    <property type="entry name" value="Beta-galactosidase LacA, domain 3"/>
    <property type="match status" value="1"/>
</dbReference>
<evidence type="ECO:0000256" key="7">
    <source>
        <dbReference type="ARBA" id="ARBA00023295"/>
    </source>
</evidence>
<reference evidence="11" key="2">
    <citation type="submission" date="2023-05" db="EMBL/GenBank/DDBJ databases">
        <authorList>
            <consortium name="Lawrence Berkeley National Laboratory"/>
            <person name="Steindorff A."/>
            <person name="Hensen N."/>
            <person name="Bonometti L."/>
            <person name="Westerberg I."/>
            <person name="Brannstrom I.O."/>
            <person name="Guillou S."/>
            <person name="Cros-Aarteil S."/>
            <person name="Calhoun S."/>
            <person name="Haridas S."/>
            <person name="Kuo A."/>
            <person name="Mondo S."/>
            <person name="Pangilinan J."/>
            <person name="Riley R."/>
            <person name="Labutti K."/>
            <person name="Andreopoulos B."/>
            <person name="Lipzen A."/>
            <person name="Chen C."/>
            <person name="Yanf M."/>
            <person name="Daum C."/>
            <person name="Ng V."/>
            <person name="Clum A."/>
            <person name="Ohm R."/>
            <person name="Martin F."/>
            <person name="Silar P."/>
            <person name="Natvig D."/>
            <person name="Lalanne C."/>
            <person name="Gautier V."/>
            <person name="Ament-Velasquez S.L."/>
            <person name="Kruys A."/>
            <person name="Hutchinson M.I."/>
            <person name="Powell A.J."/>
            <person name="Barry K."/>
            <person name="Miller A.N."/>
            <person name="Grigoriev I.V."/>
            <person name="Debuchy R."/>
            <person name="Gladieux P."/>
            <person name="Thoren M.H."/>
            <person name="Johannesson H."/>
        </authorList>
    </citation>
    <scope>NUCLEOTIDE SEQUENCE</scope>
    <source>
        <strain evidence="11">PSN309</strain>
    </source>
</reference>
<organism evidence="11 12">
    <name type="scientific">Podospora australis</name>
    <dbReference type="NCBI Taxonomy" id="1536484"/>
    <lineage>
        <taxon>Eukaryota</taxon>
        <taxon>Fungi</taxon>
        <taxon>Dikarya</taxon>
        <taxon>Ascomycota</taxon>
        <taxon>Pezizomycotina</taxon>
        <taxon>Sordariomycetes</taxon>
        <taxon>Sordariomycetidae</taxon>
        <taxon>Sordariales</taxon>
        <taxon>Podosporaceae</taxon>
        <taxon>Podospora</taxon>
    </lineage>
</organism>
<evidence type="ECO:0000256" key="5">
    <source>
        <dbReference type="ARBA" id="ARBA00022801"/>
    </source>
</evidence>
<dbReference type="Gene3D" id="2.102.20.10">
    <property type="entry name" value="Beta-galactosidase, domain 2"/>
    <property type="match status" value="1"/>
</dbReference>
<dbReference type="InterPro" id="IPR037110">
    <property type="entry name" value="Betagal_dom2_sf"/>
</dbReference>
<dbReference type="GO" id="GO:0004565">
    <property type="term" value="F:beta-galactosidase activity"/>
    <property type="evidence" value="ECO:0007669"/>
    <property type="project" value="UniProtKB-EC"/>
</dbReference>
<dbReference type="Pfam" id="PF13364">
    <property type="entry name" value="BetaGal_ABD2"/>
    <property type="match status" value="2"/>
</dbReference>
<dbReference type="SUPFAM" id="SSF51011">
    <property type="entry name" value="Glycosyl hydrolase domain"/>
    <property type="match status" value="1"/>
</dbReference>
<dbReference type="PRINTS" id="PR00742">
    <property type="entry name" value="GLHYDRLASE35"/>
</dbReference>
<proteinExistence type="inferred from homology"/>
<comment type="catalytic activity">
    <reaction evidence="1">
        <text>Hydrolysis of terminal non-reducing beta-D-galactose residues in beta-D-galactosides.</text>
        <dbReference type="EC" id="3.2.1.23"/>
    </reaction>
</comment>
<dbReference type="Gene3D" id="2.60.390.10">
    <property type="entry name" value="Beta-galactosidase, domain 3"/>
    <property type="match status" value="1"/>
</dbReference>
<dbReference type="InterPro" id="IPR001944">
    <property type="entry name" value="Glycoside_Hdrlase_35"/>
</dbReference>
<dbReference type="InterPro" id="IPR017853">
    <property type="entry name" value="GH"/>
</dbReference>
<evidence type="ECO:0000256" key="1">
    <source>
        <dbReference type="ARBA" id="ARBA00001412"/>
    </source>
</evidence>
<dbReference type="Gene3D" id="3.20.20.80">
    <property type="entry name" value="Glycosidases"/>
    <property type="match status" value="1"/>
</dbReference>
<dbReference type="SUPFAM" id="SSF49785">
    <property type="entry name" value="Galactose-binding domain-like"/>
    <property type="match status" value="2"/>
</dbReference>
<dbReference type="SUPFAM" id="SSF51445">
    <property type="entry name" value="(Trans)glycosidases"/>
    <property type="match status" value="1"/>
</dbReference>
<name>A0AAN7AMF2_9PEZI</name>
<comment type="caution">
    <text evidence="11">The sequence shown here is derived from an EMBL/GenBank/DDBJ whole genome shotgun (WGS) entry which is preliminary data.</text>
</comment>
<dbReference type="InterPro" id="IPR018954">
    <property type="entry name" value="Betagal_dom2"/>
</dbReference>
<evidence type="ECO:0000259" key="10">
    <source>
        <dbReference type="SMART" id="SM01029"/>
    </source>
</evidence>
<dbReference type="Pfam" id="PF10435">
    <property type="entry name" value="BetaGal_dom2"/>
    <property type="match status" value="1"/>
</dbReference>
<dbReference type="InterPro" id="IPR031330">
    <property type="entry name" value="Gly_Hdrlase_35_cat"/>
</dbReference>
<protein>
    <recommendedName>
        <fullName evidence="3">beta-galactosidase</fullName>
        <ecNumber evidence="3">3.2.1.23</ecNumber>
    </recommendedName>
</protein>
<comment type="similarity">
    <text evidence="2 8">Belongs to the glycosyl hydrolase 35 family.</text>
</comment>
<keyword evidence="4 9" id="KW-0732">Signal</keyword>
<dbReference type="EC" id="3.2.1.23" evidence="3"/>
<evidence type="ECO:0000256" key="4">
    <source>
        <dbReference type="ARBA" id="ARBA00022729"/>
    </source>
</evidence>
<keyword evidence="5" id="KW-0378">Hydrolase</keyword>
<dbReference type="AlphaFoldDB" id="A0AAN7AMF2"/>
<keyword evidence="6" id="KW-0325">Glycoprotein</keyword>
<evidence type="ECO:0000256" key="6">
    <source>
        <dbReference type="ARBA" id="ARBA00023180"/>
    </source>
</evidence>
<dbReference type="Pfam" id="PF01301">
    <property type="entry name" value="Glyco_hydro_35"/>
    <property type="match status" value="1"/>
</dbReference>
<dbReference type="Proteomes" id="UP001302126">
    <property type="component" value="Unassembled WGS sequence"/>
</dbReference>
<dbReference type="Gene3D" id="2.60.120.260">
    <property type="entry name" value="Galactose-binding domain-like"/>
    <property type="match status" value="2"/>
</dbReference>
<evidence type="ECO:0000256" key="3">
    <source>
        <dbReference type="ARBA" id="ARBA00012756"/>
    </source>
</evidence>
<sequence length="1045" mass="116417">MRSLFAALIITLLSLFPLLCQTKCPTQPQNNTLATEPQNTTLATEPQNRTCDAEAVNSVDWDNSALYINGIPKMIYSAEFHPFRLPSPSLWYDVLEKIRAMGFNTVSFYINWALIEGQEGLLGLDGLYNLTLFCDMAKELNLYLIARPGPYINAEVSGGGFPGWLQRLNATLRSSDGDYLDVLTPYMQTVASILAKYDADNNGPVILFQIENEYTGGGNADALAPDPKYMQYLETLVRAAGVKVPLINNDAINAGNNAPGTGEGAVDVYGYDMYPFGFDCNIKNWPLDGINTTEYSDHLRISPLTPLTVPEFQGGSIDWWGSKNGFEDCAGLFNHEYVRVIHKNQFAAGVAIFNVSLTVQYVFGGTNWGNLGFPEGYTSYDYGAAIAEDRTIDREKYSEMKLQGNFLKVAPYAQGATPQRSSLNGGNITNDQILLTQSWRANDTGFFVVRHQNYSETNSAQYQFSLSTEKGSFLVPFLGGSLTLPGRDSKIHVVNYWVADHQLLYCTAEIFTWQTYYDNIEEDPRPRTVLVVYGGLGETHELSFNGTEKDTFRSSSSGLHIEEGGILHTQFMVQWDVTQERKFLLFDHFTVYLIDRTSAYRYWTVQIDGGNLVLIVSGGHLVRGAEFKTVGSGNDALAELQLRVDFNETTTLEIIGVPRDYVLLSINGEPKNYTVNNFGNWEVQIDYQPPEITLPDLSNKAITPWRYLDSLPEIQSSYNDSEWRTCHLISVNTHGLHHPDMTYSLYGSDYGYHSGILIFRGHFNSTGLDKYFTIITQGGTAFANSVWINGTFLGSWAGNSTVSRDTARYLLPELQTGVEYIITVLVDNMGLEENDSSGGDQMKIPRGILHYELTQELEGYTPRYDIAWKVTGNLGGEDYRDKLRGPLNEGGLYVERQGFHLGFDTTGYDKSSPFDGIDAPGVAFYTTNVELNINDTKWDVPINFEFEAGNATESGNCRVWLWVNGFQMGRYIPHIGPQTSFHVPEGVLLHNGTNHISLAIWAPEEGGARISSLKMKAGTPMLTGRRPMSVAAVGFDAWALRDGAY</sequence>